<evidence type="ECO:0000256" key="1">
    <source>
        <dbReference type="SAM" id="Phobius"/>
    </source>
</evidence>
<dbReference type="RefSeq" id="WP_099018925.1">
    <property type="nucleotide sequence ID" value="NZ_NIHB01000002.1"/>
</dbReference>
<dbReference type="Gene3D" id="3.20.20.140">
    <property type="entry name" value="Metal-dependent hydrolases"/>
    <property type="match status" value="1"/>
</dbReference>
<dbReference type="PANTHER" id="PTHR43135">
    <property type="entry name" value="ALPHA-D-RIBOSE 1-METHYLPHOSPHONATE 5-TRIPHOSPHATE DIPHOSPHATASE"/>
    <property type="match status" value="1"/>
</dbReference>
<comment type="caution">
    <text evidence="3">The sequence shown here is derived from an EMBL/GenBank/DDBJ whole genome shotgun (WGS) entry which is preliminary data.</text>
</comment>
<name>A0A4R6XI94_9GAMM</name>
<dbReference type="Gene3D" id="2.30.40.10">
    <property type="entry name" value="Urease, subunit C, domain 1"/>
    <property type="match status" value="2"/>
</dbReference>
<dbReference type="InterPro" id="IPR032466">
    <property type="entry name" value="Metal_Hydrolase"/>
</dbReference>
<gene>
    <name evidence="3" type="ORF">C8D91_2623</name>
</gene>
<evidence type="ECO:0000313" key="3">
    <source>
        <dbReference type="EMBL" id="TDR17564.1"/>
    </source>
</evidence>
<reference evidence="3 4" key="1">
    <citation type="submission" date="2019-03" db="EMBL/GenBank/DDBJ databases">
        <title>Genomic Encyclopedia of Type Strains, Phase IV (KMG-IV): sequencing the most valuable type-strain genomes for metagenomic binning, comparative biology and taxonomic classification.</title>
        <authorList>
            <person name="Goeker M."/>
        </authorList>
    </citation>
    <scope>NUCLEOTIDE SEQUENCE [LARGE SCALE GENOMIC DNA]</scope>
    <source>
        <strain evidence="3 4">DSM 25488</strain>
    </source>
</reference>
<dbReference type="Proteomes" id="UP000295724">
    <property type="component" value="Unassembled WGS sequence"/>
</dbReference>
<dbReference type="GO" id="GO:0016810">
    <property type="term" value="F:hydrolase activity, acting on carbon-nitrogen (but not peptide) bonds"/>
    <property type="evidence" value="ECO:0007669"/>
    <property type="project" value="InterPro"/>
</dbReference>
<dbReference type="InterPro" id="IPR011059">
    <property type="entry name" value="Metal-dep_hydrolase_composite"/>
</dbReference>
<dbReference type="Gene3D" id="3.40.50.10910">
    <property type="entry name" value="Amidohydrolase"/>
    <property type="match status" value="1"/>
</dbReference>
<keyword evidence="1" id="KW-0472">Membrane</keyword>
<dbReference type="AlphaFoldDB" id="A0A4R6XI94"/>
<protein>
    <submittedName>
        <fullName evidence="3">Imidazolonepropionase-like amidohydrolase</fullName>
    </submittedName>
</protein>
<accession>A0A4R6XI94</accession>
<keyword evidence="4" id="KW-1185">Reference proteome</keyword>
<evidence type="ECO:0000313" key="4">
    <source>
        <dbReference type="Proteomes" id="UP000295724"/>
    </source>
</evidence>
<dbReference type="Gene3D" id="3.30.110.90">
    <property type="entry name" value="Amidohydrolase"/>
    <property type="match status" value="1"/>
</dbReference>
<organism evidence="3 4">
    <name type="scientific">Marinicella litoralis</name>
    <dbReference type="NCBI Taxonomy" id="644220"/>
    <lineage>
        <taxon>Bacteria</taxon>
        <taxon>Pseudomonadati</taxon>
        <taxon>Pseudomonadota</taxon>
        <taxon>Gammaproteobacteria</taxon>
        <taxon>Lysobacterales</taxon>
        <taxon>Marinicellaceae</taxon>
        <taxon>Marinicella</taxon>
    </lineage>
</organism>
<keyword evidence="1" id="KW-0812">Transmembrane</keyword>
<dbReference type="InterPro" id="IPR006680">
    <property type="entry name" value="Amidohydro-rel"/>
</dbReference>
<evidence type="ECO:0000259" key="2">
    <source>
        <dbReference type="Pfam" id="PF01979"/>
    </source>
</evidence>
<dbReference type="SUPFAM" id="SSF51556">
    <property type="entry name" value="Metallo-dependent hydrolases"/>
    <property type="match status" value="1"/>
</dbReference>
<dbReference type="InterPro" id="IPR051781">
    <property type="entry name" value="Metallo-dep_Hydrolase"/>
</dbReference>
<proteinExistence type="predicted"/>
<dbReference type="EMBL" id="SNZB01000006">
    <property type="protein sequence ID" value="TDR17564.1"/>
    <property type="molecule type" value="Genomic_DNA"/>
</dbReference>
<dbReference type="SUPFAM" id="SSF51338">
    <property type="entry name" value="Composite domain of metallo-dependent hydrolases"/>
    <property type="match status" value="1"/>
</dbReference>
<feature type="transmembrane region" description="Helical" evidence="1">
    <location>
        <begin position="21"/>
        <end position="40"/>
    </location>
</feature>
<keyword evidence="3" id="KW-0378">Hydrolase</keyword>
<dbReference type="PANTHER" id="PTHR43135:SF3">
    <property type="entry name" value="ALPHA-D-RIBOSE 1-METHYLPHOSPHONATE 5-TRIPHOSPHATE DIPHOSPHATASE"/>
    <property type="match status" value="1"/>
</dbReference>
<dbReference type="Pfam" id="PF01979">
    <property type="entry name" value="Amidohydro_1"/>
    <property type="match status" value="1"/>
</dbReference>
<keyword evidence="1" id="KW-1133">Transmembrane helix</keyword>
<feature type="domain" description="Amidohydrolase-related" evidence="2">
    <location>
        <begin position="117"/>
        <end position="503"/>
    </location>
</feature>
<sequence>MTNKDSSYNSSQFKNSKLRKWSFRSLILMTLIAVIAVLWVEYQMRRVKGQLTEVVETADIQPISGEFILKNVHILNPQGDAMLPAQDILVSAGKIKQLGQHLTQSTNLTVVDGQGKFLIPGLMDGHVHLSENVNNLLLYLVNGVTHVRDMGATDYQLKVRDDRSDQALWPDVFVASEKVYTTPWWKTWFMNWTYSRITMSDASQGEAIVNDLKQRGFDALKISNGLEPAHYRSLVKAAHEADLLVTGHIPEGVSIEEVLDLGQQEIAHVEEITKVFEREFALYINEINDQTIAEYLEYVEKRGHEVAKTIKAKGVHVTSVIWLIESLLEQKFELEVFLKTVELEYVDPAMVEGSPLVSGWLPGHHSYASHPYWFESEENRNQLWLYWNTYVDAIHLMTQILVEHEVEFTAGTDSVVSGGVPGFSIHDELQSMVSLGMSTAQALQTATRIPGQWLDKVNKNPANGQVGAIKPGFVANLVLLEKNPLDDIKNTTTINAVIMNGRLYNRSQLDTILARIKSINAANRTQDISDYQ</sequence>
<dbReference type="OrthoDB" id="9031471at2"/>